<evidence type="ECO:0000313" key="2">
    <source>
        <dbReference type="Proteomes" id="UP000297595"/>
    </source>
</evidence>
<comment type="caution">
    <text evidence="1">The sequence shown here is derived from an EMBL/GenBank/DDBJ whole genome shotgun (WGS) entry which is preliminary data.</text>
</comment>
<dbReference type="Proteomes" id="UP000297595">
    <property type="component" value="Unassembled WGS sequence"/>
</dbReference>
<dbReference type="EMBL" id="SOZJ01000006">
    <property type="protein sequence ID" value="TGJ65707.1"/>
    <property type="molecule type" value="Genomic_DNA"/>
</dbReference>
<evidence type="ECO:0000313" key="1">
    <source>
        <dbReference type="EMBL" id="TGJ65707.1"/>
    </source>
</evidence>
<reference evidence="1 2" key="1">
    <citation type="submission" date="2019-03" db="EMBL/GenBank/DDBJ databases">
        <title>Nematode-trapping fungi genome.</title>
        <authorList>
            <person name="Vidal-Diez De Ulzurrun G."/>
        </authorList>
    </citation>
    <scope>NUCLEOTIDE SEQUENCE [LARGE SCALE GENOMIC DNA]</scope>
    <source>
        <strain evidence="1 2">TWF154</strain>
    </source>
</reference>
<name>A0A8H2DS39_ORBOL</name>
<protein>
    <submittedName>
        <fullName evidence="1">Uncharacterized protein</fullName>
    </submittedName>
</protein>
<organism evidence="1 2">
    <name type="scientific">Orbilia oligospora</name>
    <name type="common">Nematode-trapping fungus</name>
    <name type="synonym">Arthrobotrys oligospora</name>
    <dbReference type="NCBI Taxonomy" id="2813651"/>
    <lineage>
        <taxon>Eukaryota</taxon>
        <taxon>Fungi</taxon>
        <taxon>Dikarya</taxon>
        <taxon>Ascomycota</taxon>
        <taxon>Pezizomycotina</taxon>
        <taxon>Orbiliomycetes</taxon>
        <taxon>Orbiliales</taxon>
        <taxon>Orbiliaceae</taxon>
        <taxon>Orbilia</taxon>
    </lineage>
</organism>
<sequence>MASKLTAFFAQMNLALAKSKKMYSSNLVGYFGVHITKEGRTGRIKSEETGFWWCRLSVGHRHQSERRSRFFPVAAATVAQPNDPCRVVTSSKPRVFPSQAIEHARNPPFCMSNPGCQKKSTRD</sequence>
<gene>
    <name evidence="1" type="ORF">EYR41_009654</name>
</gene>
<accession>A0A8H2DS39</accession>
<proteinExistence type="predicted"/>
<dbReference type="AlphaFoldDB" id="A0A8H2DS39"/>